<evidence type="ECO:0008006" key="3">
    <source>
        <dbReference type="Google" id="ProtNLM"/>
    </source>
</evidence>
<reference evidence="1 2" key="1">
    <citation type="submission" date="2020-03" db="EMBL/GenBank/DDBJ databases">
        <title>Draft Genome Sequence of Cudoniella acicularis.</title>
        <authorList>
            <person name="Buettner E."/>
            <person name="Kellner H."/>
        </authorList>
    </citation>
    <scope>NUCLEOTIDE SEQUENCE [LARGE SCALE GENOMIC DNA]</scope>
    <source>
        <strain evidence="1 2">DSM 108380</strain>
    </source>
</reference>
<dbReference type="PANTHER" id="PTHR24148">
    <property type="entry name" value="ANKYRIN REPEAT DOMAIN-CONTAINING PROTEIN 39 HOMOLOG-RELATED"/>
    <property type="match status" value="1"/>
</dbReference>
<evidence type="ECO:0000313" key="1">
    <source>
        <dbReference type="EMBL" id="KAF4626607.1"/>
    </source>
</evidence>
<name>A0A8H4VY71_9HELO</name>
<proteinExistence type="predicted"/>
<gene>
    <name evidence="1" type="ORF">G7Y89_g11547</name>
</gene>
<comment type="caution">
    <text evidence="1">The sequence shown here is derived from an EMBL/GenBank/DDBJ whole genome shotgun (WGS) entry which is preliminary data.</text>
</comment>
<dbReference type="AlphaFoldDB" id="A0A8H4VY71"/>
<dbReference type="InterPro" id="IPR052895">
    <property type="entry name" value="HetReg/Transcr_Mod"/>
</dbReference>
<dbReference type="Proteomes" id="UP000566819">
    <property type="component" value="Unassembled WGS sequence"/>
</dbReference>
<accession>A0A8H4VY71</accession>
<dbReference type="OrthoDB" id="2157530at2759"/>
<dbReference type="EMBL" id="JAAMPI010001121">
    <property type="protein sequence ID" value="KAF4626607.1"/>
    <property type="molecule type" value="Genomic_DNA"/>
</dbReference>
<dbReference type="PANTHER" id="PTHR24148:SF73">
    <property type="entry name" value="HET DOMAIN PROTEIN (AFU_ORTHOLOGUE AFUA_8G01020)"/>
    <property type="match status" value="1"/>
</dbReference>
<organism evidence="1 2">
    <name type="scientific">Cudoniella acicularis</name>
    <dbReference type="NCBI Taxonomy" id="354080"/>
    <lineage>
        <taxon>Eukaryota</taxon>
        <taxon>Fungi</taxon>
        <taxon>Dikarya</taxon>
        <taxon>Ascomycota</taxon>
        <taxon>Pezizomycotina</taxon>
        <taxon>Leotiomycetes</taxon>
        <taxon>Helotiales</taxon>
        <taxon>Tricladiaceae</taxon>
        <taxon>Cudoniella</taxon>
    </lineage>
</organism>
<sequence length="322" mass="37511">MTHPAKLLKYWTSDQFAPTQLVYTPLQDSPESIRLAYLQPGEGSAPIKVNLALFKLDIQPEYRALSYTWGDPTITKRIFIDGYEFTVRNNLWSALYHLRHQRVNWKDFISLVRYYSEVECDFPNVKRILALNDLRNSGTLIGEMYSLFHLLSSFRDVFCGDPRDKIYAFLGMANDYTKREFPVDYSKSLFEVYQDIVKFHRKSSRDSTSLAIEMIYFSALFLLGPGGGSLESLSPEDFEARRPWEARENETRDILIEWLPHYTGKAPFSLLDYWTSDQNDTSPFWSGYDIDDIDATSPYWSQDHPENLETWQLDKESTGTTI</sequence>
<evidence type="ECO:0000313" key="2">
    <source>
        <dbReference type="Proteomes" id="UP000566819"/>
    </source>
</evidence>
<keyword evidence="2" id="KW-1185">Reference proteome</keyword>
<protein>
    <recommendedName>
        <fullName evidence="3">Heterokaryon incompatibility domain-containing protein</fullName>
    </recommendedName>
</protein>